<evidence type="ECO:0000313" key="2">
    <source>
        <dbReference type="Proteomes" id="UP000017052"/>
    </source>
</evidence>
<accession>U2S7W2</accession>
<reference evidence="1" key="1">
    <citation type="submission" date="2013-08" db="EMBL/GenBank/DDBJ databases">
        <authorList>
            <person name="Durkin A.S."/>
            <person name="Haft D.R."/>
            <person name="McCorrison J."/>
            <person name="Torralba M."/>
            <person name="Gillis M."/>
            <person name="Haft D.H."/>
            <person name="Methe B."/>
            <person name="Sutton G."/>
            <person name="Nelson K.E."/>
        </authorList>
    </citation>
    <scope>NUCLEOTIDE SEQUENCE [LARGE SCALE GENOMIC DNA]</scope>
    <source>
        <strain evidence="1">F0233</strain>
    </source>
</reference>
<proteinExistence type="predicted"/>
<sequence>MSPTHVTAGALAAWFLRGSAPAGPEGLRPGRWYGLSSWACKGVMSLEVMIFWTLWRAGLDSVAGGARPGCGRWS</sequence>
<keyword evidence="2" id="KW-1185">Reference proteome</keyword>
<dbReference type="AlphaFoldDB" id="U2S7W2"/>
<dbReference type="EMBL" id="ACVN02000044">
    <property type="protein sequence ID" value="ERK61738.1"/>
    <property type="molecule type" value="Genomic_DNA"/>
</dbReference>
<organism evidence="1 2">
    <name type="scientific">Propionibacterium acidifaciens F0233</name>
    <dbReference type="NCBI Taxonomy" id="553198"/>
    <lineage>
        <taxon>Bacteria</taxon>
        <taxon>Bacillati</taxon>
        <taxon>Actinomycetota</taxon>
        <taxon>Actinomycetes</taxon>
        <taxon>Propionibacteriales</taxon>
        <taxon>Propionibacteriaceae</taxon>
        <taxon>Propionibacterium</taxon>
    </lineage>
</organism>
<protein>
    <submittedName>
        <fullName evidence="1">Uncharacterized protein</fullName>
    </submittedName>
</protein>
<evidence type="ECO:0000313" key="1">
    <source>
        <dbReference type="EMBL" id="ERK61738.1"/>
    </source>
</evidence>
<name>U2S7W2_9ACTN</name>
<gene>
    <name evidence="1" type="ORF">HMPREF0682_2251</name>
</gene>
<dbReference type="Proteomes" id="UP000017052">
    <property type="component" value="Unassembled WGS sequence"/>
</dbReference>
<comment type="caution">
    <text evidence="1">The sequence shown here is derived from an EMBL/GenBank/DDBJ whole genome shotgun (WGS) entry which is preliminary data.</text>
</comment>